<evidence type="ECO:0000256" key="2">
    <source>
        <dbReference type="ARBA" id="ARBA00023002"/>
    </source>
</evidence>
<organism evidence="12 13">
    <name type="scientific">Kandleria vitulina DSM 20405</name>
    <dbReference type="NCBI Taxonomy" id="1410657"/>
    <lineage>
        <taxon>Bacteria</taxon>
        <taxon>Bacillati</taxon>
        <taxon>Bacillota</taxon>
        <taxon>Erysipelotrichia</taxon>
        <taxon>Erysipelotrichales</taxon>
        <taxon>Coprobacillaceae</taxon>
        <taxon>Kandleria</taxon>
    </lineage>
</organism>
<evidence type="ECO:0000256" key="4">
    <source>
        <dbReference type="ARBA" id="ARBA00023027"/>
    </source>
</evidence>
<evidence type="ECO:0000256" key="7">
    <source>
        <dbReference type="ARBA" id="ARBA00035645"/>
    </source>
</evidence>
<evidence type="ECO:0000256" key="3">
    <source>
        <dbReference type="ARBA" id="ARBA00023004"/>
    </source>
</evidence>
<dbReference type="CDD" id="cd08178">
    <property type="entry name" value="AAD_C"/>
    <property type="match status" value="1"/>
</dbReference>
<proteinExistence type="inferred from homology"/>
<feature type="domain" description="Alcohol dehydrogenase iron-type/glycerol dehydrogenase GldA" evidence="10">
    <location>
        <begin position="485"/>
        <end position="663"/>
    </location>
</feature>
<dbReference type="FunFam" id="3.40.50.1970:FF:000002">
    <property type="entry name" value="Aldehyde-alcohol dehydrogenase"/>
    <property type="match status" value="1"/>
</dbReference>
<reference evidence="12 13" key="1">
    <citation type="journal article" date="2015" name="Genome Announc.">
        <title>Expanding the biotechnology potential of lactobacilli through comparative genomics of 213 strains and associated genera.</title>
        <authorList>
            <person name="Sun Z."/>
            <person name="Harris H.M."/>
            <person name="McCann A."/>
            <person name="Guo C."/>
            <person name="Argimon S."/>
            <person name="Zhang W."/>
            <person name="Yang X."/>
            <person name="Jeffery I.B."/>
            <person name="Cooney J.C."/>
            <person name="Kagawa T.F."/>
            <person name="Liu W."/>
            <person name="Song Y."/>
            <person name="Salvetti E."/>
            <person name="Wrobel A."/>
            <person name="Rasinkangas P."/>
            <person name="Parkhill J."/>
            <person name="Rea M.C."/>
            <person name="O'Sullivan O."/>
            <person name="Ritari J."/>
            <person name="Douillard F.P."/>
            <person name="Paul Ross R."/>
            <person name="Yang R."/>
            <person name="Briner A.E."/>
            <person name="Felis G.E."/>
            <person name="de Vos W.M."/>
            <person name="Barrangou R."/>
            <person name="Klaenhammer T.R."/>
            <person name="Caufield P.W."/>
            <person name="Cui Y."/>
            <person name="Zhang H."/>
            <person name="O'Toole P.W."/>
        </authorList>
    </citation>
    <scope>NUCLEOTIDE SEQUENCE [LARGE SCALE GENOMIC DNA]</scope>
    <source>
        <strain evidence="12 13">DSM 20405</strain>
    </source>
</reference>
<comment type="caution">
    <text evidence="12">The sequence shown here is derived from an EMBL/GenBank/DDBJ whole genome shotgun (WGS) entry which is preliminary data.</text>
</comment>
<dbReference type="InterPro" id="IPR056798">
    <property type="entry name" value="ADH_Fe_C"/>
</dbReference>
<sequence>MAEKKVTKDVKEWQTAEQVDAAIDEMVKKAQAALKKFEQLDQEAVDYIVAKMSVAGLDHHGSLAEMAVNETGRGVFEDKAVKNLFACEYVTNNMRHTKTVGIINEDPLTGITEIAEPVGVVAGIVPVTNPTSTAIFKSLISMKTRNPIIFSFHPGAHDCSIAAAKVMYDAAVAAGAPEGCIQWLPMSLKNVEDGSLLMHATNALMNHPGVATILATGGNAMVKAAYSCGKPALGVGAGNVPAYVEKTAKIPMAANDVYLSKTFDNGMICASEQNVIVDKEIYDEFKKELGRFHVYYANAEEKKKLEKFMFGFEAYSEGVENAKLNGKVAGKNATWIAEQAGFKVPDDVQMIVVECKEIGPNEPMTREKLSPVLAMEKANSTDEGIALAEASVEFNGLGHSAAIHTTNHDITVEFGKRVKAIRVIENAPSTFGGIGSVYNAFLPSLTLGCGSYGHNSVSNNVSTADLLNIKRIGRRNNNMQWVKLPPKVYFERNSIKYLRDMRDMEKVMIVTDRGMYNLGYVAKIEDVIRRRRNKVDIELFFDVQSDPTLEVVQSGVELMRSFEPDTIIALGGGSAMDAAKVMWLMYEHPEVNFDDIKQKFMDIRKRAIKFPELGKKAKLVAIPTTSGTGAEVTPFAIITDTRNNVKYALTDYSLTPTVAIVDPEFTLTVPATITADTGIDVLTHAMEAYVSILASDFTDGWAKQAVKLVFENLEKSVIEGDVDARIKMHNAATIAGMAFANAFLGVNHSMAHKIGGEWHIPHGRANGILLPHVIRYNGTVPTKLNVWPKIENYKADKKYRELAELIGLHPKTDAEGVEMFAQAVEQLWVKVGGATNVASQGIEKDAWMESVHRMAMNAYEDQCTPANPRMPIVKDMEEIFTRIYDYQTPYGDLYPQFAKERDARKK</sequence>
<dbReference type="Proteomes" id="UP000051841">
    <property type="component" value="Unassembled WGS sequence"/>
</dbReference>
<dbReference type="Gene3D" id="3.40.309.10">
    <property type="entry name" value="Aldehyde Dehydrogenase, Chain A, domain 2"/>
    <property type="match status" value="1"/>
</dbReference>
<dbReference type="PATRIC" id="fig|1410657.5.peg.524"/>
<evidence type="ECO:0000259" key="10">
    <source>
        <dbReference type="Pfam" id="PF00465"/>
    </source>
</evidence>
<dbReference type="EMBL" id="JQBL01000016">
    <property type="protein sequence ID" value="KRN49972.1"/>
    <property type="molecule type" value="Genomic_DNA"/>
</dbReference>
<dbReference type="PIRSF" id="PIRSF000111">
    <property type="entry name" value="ALDH_ADH"/>
    <property type="match status" value="1"/>
</dbReference>
<evidence type="ECO:0000256" key="1">
    <source>
        <dbReference type="ARBA" id="ARBA00001954"/>
    </source>
</evidence>
<dbReference type="InterPro" id="IPR016162">
    <property type="entry name" value="Ald_DH_N"/>
</dbReference>
<dbReference type="Gene3D" id="3.40.605.10">
    <property type="entry name" value="Aldehyde Dehydrogenase, Chain A, domain 1"/>
    <property type="match status" value="1"/>
</dbReference>
<keyword evidence="2 8" id="KW-0560">Oxidoreductase</keyword>
<keyword evidence="4" id="KW-0520">NAD</keyword>
<evidence type="ECO:0000256" key="8">
    <source>
        <dbReference type="PIRNR" id="PIRNR000111"/>
    </source>
</evidence>
<dbReference type="SUPFAM" id="SSF53720">
    <property type="entry name" value="ALDH-like"/>
    <property type="match status" value="1"/>
</dbReference>
<dbReference type="CDD" id="cd07122">
    <property type="entry name" value="ALDH_F20_ACDH"/>
    <property type="match status" value="1"/>
</dbReference>
<protein>
    <recommendedName>
        <fullName evidence="8">Aldehyde-alcohol dehydrogenase</fullName>
    </recommendedName>
</protein>
<dbReference type="Pfam" id="PF25137">
    <property type="entry name" value="ADH_Fe_C"/>
    <property type="match status" value="1"/>
</dbReference>
<dbReference type="InterPro" id="IPR039697">
    <property type="entry name" value="Alcohol_dehydrogenase_Fe"/>
</dbReference>
<dbReference type="FunFam" id="1.20.1090.10:FF:000001">
    <property type="entry name" value="Aldehyde-alcohol dehydrogenase"/>
    <property type="match status" value="1"/>
</dbReference>
<evidence type="ECO:0000259" key="9">
    <source>
        <dbReference type="Pfam" id="PF00171"/>
    </source>
</evidence>
<comment type="cofactor">
    <cofactor evidence="1">
        <name>Fe(2+)</name>
        <dbReference type="ChEBI" id="CHEBI:29033"/>
    </cofactor>
</comment>
<comment type="similarity">
    <text evidence="6 8">In the N-terminal section; belongs to the aldehyde dehydrogenase family.</text>
</comment>
<dbReference type="InterPro" id="IPR016161">
    <property type="entry name" value="Ald_DH/histidinol_DH"/>
</dbReference>
<dbReference type="InterPro" id="IPR016163">
    <property type="entry name" value="Ald_DH_C"/>
</dbReference>
<gene>
    <name evidence="12" type="ORF">IV49_GL000497</name>
</gene>
<feature type="domain" description="Fe-containing alcohol dehydrogenase-like C-terminal" evidence="11">
    <location>
        <begin position="674"/>
        <end position="884"/>
    </location>
</feature>
<dbReference type="PANTHER" id="PTHR11496">
    <property type="entry name" value="ALCOHOL DEHYDROGENASE"/>
    <property type="match status" value="1"/>
</dbReference>
<dbReference type="SUPFAM" id="SSF56796">
    <property type="entry name" value="Dehydroquinate synthase-like"/>
    <property type="match status" value="1"/>
</dbReference>
<evidence type="ECO:0000256" key="6">
    <source>
        <dbReference type="ARBA" id="ARBA00035641"/>
    </source>
</evidence>
<dbReference type="GO" id="GO:0006066">
    <property type="term" value="P:alcohol metabolic process"/>
    <property type="evidence" value="ECO:0007669"/>
    <property type="project" value="InterPro"/>
</dbReference>
<name>A0A0R2HKU3_9FIRM</name>
<evidence type="ECO:0000259" key="11">
    <source>
        <dbReference type="Pfam" id="PF25137"/>
    </source>
</evidence>
<dbReference type="Pfam" id="PF00465">
    <property type="entry name" value="Fe-ADH"/>
    <property type="match status" value="1"/>
</dbReference>
<dbReference type="InterPro" id="IPR034789">
    <property type="entry name" value="AAD_C"/>
</dbReference>
<evidence type="ECO:0000256" key="5">
    <source>
        <dbReference type="ARBA" id="ARBA00023268"/>
    </source>
</evidence>
<feature type="domain" description="Aldehyde dehydrogenase" evidence="9">
    <location>
        <begin position="16"/>
        <end position="289"/>
    </location>
</feature>
<keyword evidence="13" id="KW-1185">Reference proteome</keyword>
<dbReference type="InterPro" id="IPR018211">
    <property type="entry name" value="ADH_Fe_CS"/>
</dbReference>
<dbReference type="AlphaFoldDB" id="A0A0R2HKU3"/>
<dbReference type="InterPro" id="IPR001670">
    <property type="entry name" value="ADH_Fe/GldA"/>
</dbReference>
<accession>A0A0R2HKU3</accession>
<dbReference type="GO" id="GO:0004022">
    <property type="term" value="F:alcohol dehydrogenase (NAD+) activity"/>
    <property type="evidence" value="ECO:0007669"/>
    <property type="project" value="UniProtKB-UniRule"/>
</dbReference>
<comment type="similarity">
    <text evidence="7 8">In the C-terminal section; belongs to the iron-containing alcohol dehydrogenase family.</text>
</comment>
<evidence type="ECO:0000313" key="13">
    <source>
        <dbReference type="Proteomes" id="UP000051841"/>
    </source>
</evidence>
<dbReference type="RefSeq" id="WP_031589408.1">
    <property type="nucleotide sequence ID" value="NZ_JNKN01000021.1"/>
</dbReference>
<dbReference type="Gene3D" id="3.40.50.1970">
    <property type="match status" value="1"/>
</dbReference>
<dbReference type="NCBIfam" id="NF010378">
    <property type="entry name" value="PRK13805.1"/>
    <property type="match status" value="1"/>
</dbReference>
<dbReference type="Pfam" id="PF00171">
    <property type="entry name" value="Aldedh"/>
    <property type="match status" value="1"/>
</dbReference>
<dbReference type="PANTHER" id="PTHR11496:SF83">
    <property type="entry name" value="HYDROXYACID-OXOACID TRANSHYDROGENASE, MITOCHONDRIAL"/>
    <property type="match status" value="1"/>
</dbReference>
<dbReference type="InterPro" id="IPR015590">
    <property type="entry name" value="Aldehyde_DH_dom"/>
</dbReference>
<dbReference type="GO" id="GO:0015976">
    <property type="term" value="P:carbon utilization"/>
    <property type="evidence" value="ECO:0007669"/>
    <property type="project" value="InterPro"/>
</dbReference>
<dbReference type="InterPro" id="IPR012079">
    <property type="entry name" value="Bifunc_Ald-ADH"/>
</dbReference>
<dbReference type="GO" id="GO:0046872">
    <property type="term" value="F:metal ion binding"/>
    <property type="evidence" value="ECO:0007669"/>
    <property type="project" value="InterPro"/>
</dbReference>
<dbReference type="Gene3D" id="1.20.1090.10">
    <property type="entry name" value="Dehydroquinate synthase-like - alpha domain"/>
    <property type="match status" value="1"/>
</dbReference>
<dbReference type="GO" id="GO:0008774">
    <property type="term" value="F:acetaldehyde dehydrogenase (acetylating) activity"/>
    <property type="evidence" value="ECO:0007669"/>
    <property type="project" value="UniProtKB-UniRule"/>
</dbReference>
<dbReference type="PROSITE" id="PS00913">
    <property type="entry name" value="ADH_IRON_1"/>
    <property type="match status" value="1"/>
</dbReference>
<evidence type="ECO:0000313" key="12">
    <source>
        <dbReference type="EMBL" id="KRN49972.1"/>
    </source>
</evidence>
<keyword evidence="5" id="KW-0511">Multifunctional enzyme</keyword>
<keyword evidence="3" id="KW-0408">Iron</keyword>